<evidence type="ECO:0000256" key="1">
    <source>
        <dbReference type="ARBA" id="ARBA00012552"/>
    </source>
</evidence>
<keyword evidence="11" id="KW-1185">Reference proteome</keyword>
<dbReference type="InterPro" id="IPR014001">
    <property type="entry name" value="Helicase_ATP-bd"/>
</dbReference>
<evidence type="ECO:0000256" key="6">
    <source>
        <dbReference type="ARBA" id="ARBA00047984"/>
    </source>
</evidence>
<dbReference type="Pfam" id="PF00270">
    <property type="entry name" value="DEAD"/>
    <property type="match status" value="1"/>
</dbReference>
<dbReference type="AlphaFoldDB" id="A0A6A4VAF6"/>
<comment type="catalytic activity">
    <reaction evidence="6">
        <text>ATP + H2O = ADP + phosphate + H(+)</text>
        <dbReference type="Rhea" id="RHEA:13065"/>
        <dbReference type="ChEBI" id="CHEBI:15377"/>
        <dbReference type="ChEBI" id="CHEBI:15378"/>
        <dbReference type="ChEBI" id="CHEBI:30616"/>
        <dbReference type="ChEBI" id="CHEBI:43474"/>
        <dbReference type="ChEBI" id="CHEBI:456216"/>
        <dbReference type="EC" id="3.6.4.13"/>
    </reaction>
</comment>
<dbReference type="SUPFAM" id="SSF52540">
    <property type="entry name" value="P-loop containing nucleoside triphosphate hydrolases"/>
    <property type="match status" value="1"/>
</dbReference>
<dbReference type="InterPro" id="IPR027417">
    <property type="entry name" value="P-loop_NTPase"/>
</dbReference>
<evidence type="ECO:0000259" key="8">
    <source>
        <dbReference type="PROSITE" id="PS51192"/>
    </source>
</evidence>
<protein>
    <recommendedName>
        <fullName evidence="1">RNA helicase</fullName>
        <ecNumber evidence="1">3.6.4.13</ecNumber>
    </recommendedName>
</protein>
<feature type="short sequence motif" description="Q motif" evidence="7">
    <location>
        <begin position="12"/>
        <end position="40"/>
    </location>
</feature>
<keyword evidence="4 10" id="KW-0347">Helicase</keyword>
<evidence type="ECO:0000256" key="5">
    <source>
        <dbReference type="ARBA" id="ARBA00022840"/>
    </source>
</evidence>
<dbReference type="Proteomes" id="UP000440578">
    <property type="component" value="Unassembled WGS sequence"/>
</dbReference>
<dbReference type="FunFam" id="3.40.50.300:FF:000397">
    <property type="entry name" value="Probable ATP-dependent RNA helicase DDX4"/>
    <property type="match status" value="1"/>
</dbReference>
<evidence type="ECO:0000256" key="4">
    <source>
        <dbReference type="ARBA" id="ARBA00022806"/>
    </source>
</evidence>
<dbReference type="EMBL" id="VIIS01001981">
    <property type="protein sequence ID" value="KAF0290099.1"/>
    <property type="molecule type" value="Genomic_DNA"/>
</dbReference>
<evidence type="ECO:0000256" key="7">
    <source>
        <dbReference type="PROSITE-ProRule" id="PRU00552"/>
    </source>
</evidence>
<evidence type="ECO:0000313" key="10">
    <source>
        <dbReference type="EMBL" id="KAF0290099.1"/>
    </source>
</evidence>
<dbReference type="GO" id="GO:0005524">
    <property type="term" value="F:ATP binding"/>
    <property type="evidence" value="ECO:0007669"/>
    <property type="project" value="UniProtKB-KW"/>
</dbReference>
<evidence type="ECO:0000256" key="2">
    <source>
        <dbReference type="ARBA" id="ARBA00022741"/>
    </source>
</evidence>
<dbReference type="PANTHER" id="PTHR47958">
    <property type="entry name" value="ATP-DEPENDENT RNA HELICASE DBP3"/>
    <property type="match status" value="1"/>
</dbReference>
<dbReference type="InterPro" id="IPR011545">
    <property type="entry name" value="DEAD/DEAH_box_helicase_dom"/>
</dbReference>
<feature type="domain" description="Helicase ATP-binding" evidence="8">
    <location>
        <begin position="43"/>
        <end position="236"/>
    </location>
</feature>
<dbReference type="PROSITE" id="PS51195">
    <property type="entry name" value="Q_MOTIF"/>
    <property type="match status" value="1"/>
</dbReference>
<accession>A0A6A4VAF6</accession>
<dbReference type="OrthoDB" id="196131at2759"/>
<dbReference type="InterPro" id="IPR000629">
    <property type="entry name" value="RNA-helicase_DEAD-box_CS"/>
</dbReference>
<dbReference type="InterPro" id="IPR014014">
    <property type="entry name" value="RNA_helicase_DEAD_Q_motif"/>
</dbReference>
<dbReference type="GO" id="GO:0003724">
    <property type="term" value="F:RNA helicase activity"/>
    <property type="evidence" value="ECO:0007669"/>
    <property type="project" value="UniProtKB-EC"/>
</dbReference>
<evidence type="ECO:0000313" key="11">
    <source>
        <dbReference type="Proteomes" id="UP000440578"/>
    </source>
</evidence>
<comment type="caution">
    <text evidence="10">The sequence shown here is derived from an EMBL/GenBank/DDBJ whole genome shotgun (WGS) entry which is preliminary data.</text>
</comment>
<dbReference type="GO" id="GO:0003676">
    <property type="term" value="F:nucleic acid binding"/>
    <property type="evidence" value="ECO:0007669"/>
    <property type="project" value="InterPro"/>
</dbReference>
<sequence length="282" mass="31492">MPPVTTYPSASTRSRSSTLTPIIIENIELAKYTTPTPVQKYAFPIILKSRDLMACAQTGSGKTAAFLVPLLNQIFMNGPQGNAPPPDVKRPMGGRKKQFPLALVLAPTRELATQIYNEARKFSYRSHVRPCVVYGGADVGGQMRDLDRGCHLLVATPGRLVDMLERGKVGLENCRYLVLDEADRMLDMGFEPQIRRIVEQDTMPPTKDRHTMMFSATFPKEIQRLAQDFLNDYIFLAVGRVGSTSENITQEIVWVEDDQKKSFLLDLLQATQNKEGVTAENA</sequence>
<gene>
    <name evidence="10" type="primary">D1Pas1</name>
    <name evidence="10" type="ORF">FJT64_011686</name>
</gene>
<evidence type="ECO:0000256" key="3">
    <source>
        <dbReference type="ARBA" id="ARBA00022801"/>
    </source>
</evidence>
<keyword evidence="5" id="KW-0067">ATP-binding</keyword>
<dbReference type="PROSITE" id="PS00039">
    <property type="entry name" value="DEAD_ATP_HELICASE"/>
    <property type="match status" value="1"/>
</dbReference>
<evidence type="ECO:0000259" key="9">
    <source>
        <dbReference type="PROSITE" id="PS51195"/>
    </source>
</evidence>
<dbReference type="SMART" id="SM00487">
    <property type="entry name" value="DEXDc"/>
    <property type="match status" value="1"/>
</dbReference>
<feature type="domain" description="DEAD-box RNA helicase Q" evidence="9">
    <location>
        <begin position="12"/>
        <end position="40"/>
    </location>
</feature>
<keyword evidence="2" id="KW-0547">Nucleotide-binding</keyword>
<organism evidence="10 11">
    <name type="scientific">Amphibalanus amphitrite</name>
    <name type="common">Striped barnacle</name>
    <name type="synonym">Balanus amphitrite</name>
    <dbReference type="NCBI Taxonomy" id="1232801"/>
    <lineage>
        <taxon>Eukaryota</taxon>
        <taxon>Metazoa</taxon>
        <taxon>Ecdysozoa</taxon>
        <taxon>Arthropoda</taxon>
        <taxon>Crustacea</taxon>
        <taxon>Multicrustacea</taxon>
        <taxon>Cirripedia</taxon>
        <taxon>Thoracica</taxon>
        <taxon>Thoracicalcarea</taxon>
        <taxon>Balanomorpha</taxon>
        <taxon>Balanoidea</taxon>
        <taxon>Balanidae</taxon>
        <taxon>Amphibalaninae</taxon>
        <taxon>Amphibalanus</taxon>
    </lineage>
</organism>
<proteinExistence type="predicted"/>
<keyword evidence="3" id="KW-0378">Hydrolase</keyword>
<dbReference type="EC" id="3.6.4.13" evidence="1"/>
<reference evidence="10 11" key="1">
    <citation type="submission" date="2019-07" db="EMBL/GenBank/DDBJ databases">
        <title>Draft genome assembly of a fouling barnacle, Amphibalanus amphitrite (Darwin, 1854): The first reference genome for Thecostraca.</title>
        <authorList>
            <person name="Kim W."/>
        </authorList>
    </citation>
    <scope>NUCLEOTIDE SEQUENCE [LARGE SCALE GENOMIC DNA]</scope>
    <source>
        <strain evidence="10">SNU_AA5</strain>
        <tissue evidence="10">Soma without cirri and trophi</tissue>
    </source>
</reference>
<name>A0A6A4VAF6_AMPAM</name>
<dbReference type="PROSITE" id="PS51192">
    <property type="entry name" value="HELICASE_ATP_BIND_1"/>
    <property type="match status" value="1"/>
</dbReference>
<dbReference type="GO" id="GO:0016787">
    <property type="term" value="F:hydrolase activity"/>
    <property type="evidence" value="ECO:0007669"/>
    <property type="project" value="UniProtKB-KW"/>
</dbReference>
<dbReference type="Gene3D" id="3.40.50.300">
    <property type="entry name" value="P-loop containing nucleotide triphosphate hydrolases"/>
    <property type="match status" value="1"/>
</dbReference>